<accession>A0AAX6HCZ2</accession>
<dbReference type="EMBL" id="JANAVB010010400">
    <property type="protein sequence ID" value="KAJ6838909.1"/>
    <property type="molecule type" value="Genomic_DNA"/>
</dbReference>
<name>A0AAX6HCZ2_IRIPA</name>
<proteinExistence type="predicted"/>
<comment type="caution">
    <text evidence="1">The sequence shown here is derived from an EMBL/GenBank/DDBJ whole genome shotgun (WGS) entry which is preliminary data.</text>
</comment>
<sequence length="160" mass="16746">MPFAPGELFSRPLSRPFLTSSFALQLNSPHGVSSSPINGSPFFVEVGTLGGLSSLASSIHSPPGLVLLSFGGSSYGDGLSSEYPRSPLLSPPPGRLKVPYPRPHMCLSPPVGPMLMRRPPLSIPIGSLSSFLIVPSTSSRGHQLLLSLPPSLKNSLPHSA</sequence>
<evidence type="ECO:0000313" key="1">
    <source>
        <dbReference type="EMBL" id="KAJ6838909.1"/>
    </source>
</evidence>
<gene>
    <name evidence="1" type="ORF">M6B38_317640</name>
</gene>
<reference evidence="1" key="1">
    <citation type="journal article" date="2023" name="GigaByte">
        <title>Genome assembly of the bearded iris, Iris pallida Lam.</title>
        <authorList>
            <person name="Bruccoleri R.E."/>
            <person name="Oakeley E.J."/>
            <person name="Faust A.M.E."/>
            <person name="Altorfer M."/>
            <person name="Dessus-Babus S."/>
            <person name="Burckhardt D."/>
            <person name="Oertli M."/>
            <person name="Naumann U."/>
            <person name="Petersen F."/>
            <person name="Wong J."/>
        </authorList>
    </citation>
    <scope>NUCLEOTIDE SEQUENCE</scope>
    <source>
        <strain evidence="1">GSM-AAB239-AS_SAM_17_03QT</strain>
    </source>
</reference>
<protein>
    <submittedName>
        <fullName evidence="1">Uncharacterized protein</fullName>
    </submittedName>
</protein>
<dbReference type="Proteomes" id="UP001140949">
    <property type="component" value="Unassembled WGS sequence"/>
</dbReference>
<dbReference type="AlphaFoldDB" id="A0AAX6HCZ2"/>
<reference evidence="1" key="2">
    <citation type="submission" date="2023-04" db="EMBL/GenBank/DDBJ databases">
        <authorList>
            <person name="Bruccoleri R.E."/>
            <person name="Oakeley E.J."/>
            <person name="Faust A.-M."/>
            <person name="Dessus-Babus S."/>
            <person name="Altorfer M."/>
            <person name="Burckhardt D."/>
            <person name="Oertli M."/>
            <person name="Naumann U."/>
            <person name="Petersen F."/>
            <person name="Wong J."/>
        </authorList>
    </citation>
    <scope>NUCLEOTIDE SEQUENCE</scope>
    <source>
        <strain evidence="1">GSM-AAB239-AS_SAM_17_03QT</strain>
        <tissue evidence="1">Leaf</tissue>
    </source>
</reference>
<evidence type="ECO:0000313" key="2">
    <source>
        <dbReference type="Proteomes" id="UP001140949"/>
    </source>
</evidence>
<organism evidence="1 2">
    <name type="scientific">Iris pallida</name>
    <name type="common">Sweet iris</name>
    <dbReference type="NCBI Taxonomy" id="29817"/>
    <lineage>
        <taxon>Eukaryota</taxon>
        <taxon>Viridiplantae</taxon>
        <taxon>Streptophyta</taxon>
        <taxon>Embryophyta</taxon>
        <taxon>Tracheophyta</taxon>
        <taxon>Spermatophyta</taxon>
        <taxon>Magnoliopsida</taxon>
        <taxon>Liliopsida</taxon>
        <taxon>Asparagales</taxon>
        <taxon>Iridaceae</taxon>
        <taxon>Iridoideae</taxon>
        <taxon>Irideae</taxon>
        <taxon>Iris</taxon>
    </lineage>
</organism>
<keyword evidence="2" id="KW-1185">Reference proteome</keyword>